<dbReference type="InterPro" id="IPR001356">
    <property type="entry name" value="HD"/>
</dbReference>
<dbReference type="GO" id="GO:0005634">
    <property type="term" value="C:nucleus"/>
    <property type="evidence" value="ECO:0007669"/>
    <property type="project" value="UniProtKB-SubCell"/>
</dbReference>
<dbReference type="PANTHER" id="PTHR24326">
    <property type="entry name" value="HOMEOBOX-LEUCINE ZIPPER PROTEIN"/>
    <property type="match status" value="1"/>
</dbReference>
<dbReference type="PRINTS" id="PR00031">
    <property type="entry name" value="HTHREPRESSR"/>
</dbReference>
<evidence type="ECO:0000313" key="15">
    <source>
        <dbReference type="Proteomes" id="UP001229421"/>
    </source>
</evidence>
<dbReference type="SMART" id="SM00389">
    <property type="entry name" value="HOX"/>
    <property type="match status" value="1"/>
</dbReference>
<dbReference type="InterPro" id="IPR017970">
    <property type="entry name" value="Homeobox_CS"/>
</dbReference>
<dbReference type="GO" id="GO:0045893">
    <property type="term" value="P:positive regulation of DNA-templated transcription"/>
    <property type="evidence" value="ECO:0007669"/>
    <property type="project" value="TreeGrafter"/>
</dbReference>
<comment type="function">
    <text evidence="10">Transcription factor.</text>
</comment>
<dbReference type="Proteomes" id="UP001229421">
    <property type="component" value="Unassembled WGS sequence"/>
</dbReference>
<feature type="DNA-binding region" description="Homeobox" evidence="8">
    <location>
        <begin position="86"/>
        <end position="145"/>
    </location>
</feature>
<dbReference type="Gene3D" id="1.10.10.60">
    <property type="entry name" value="Homeodomain-like"/>
    <property type="match status" value="1"/>
</dbReference>
<sequence>MAARSYLYGGDAAGDGAFNSVMLTNKRVSCSSSSKPLDSFFVSGSSHSFIGSRSMVSFEDKRNGSFFRVFDQEDNGDDEYDDYFQHPEKKRRLKADQVEFLEKSFETENKLEPERKIQLAKELGLQPRQIAIWFQNRRARWKTKQLEKDYDLLQETYNQLKANYDNLLQEKEKLKSQVLDLSDKLLLQETEKGTSDSSSTKSPSEPLQHEENIVDYVNDEDVTKTSNVVSESSSPRYIDGVQSLLEKGDSSNYLFEQDQSDESLDEEDNFKKMFVTPVSGYMLPKIENAGDYPELDAVNSCYLGFHGHDHDHDNEHQSFGFWSY</sequence>
<evidence type="ECO:0000256" key="4">
    <source>
        <dbReference type="ARBA" id="ARBA00023155"/>
    </source>
</evidence>
<dbReference type="InterPro" id="IPR003106">
    <property type="entry name" value="Leu_zip_homeo"/>
</dbReference>
<dbReference type="PANTHER" id="PTHR24326:SF608">
    <property type="entry name" value="HOMEOBOX-LEUCINE ZIPPER PROTEIN"/>
    <property type="match status" value="1"/>
</dbReference>
<dbReference type="InterPro" id="IPR000047">
    <property type="entry name" value="HTH_motif"/>
</dbReference>
<keyword evidence="4 8" id="KW-0371">Homeobox</keyword>
<evidence type="ECO:0000256" key="3">
    <source>
        <dbReference type="ARBA" id="ARBA00023125"/>
    </source>
</evidence>
<dbReference type="CDD" id="cd00086">
    <property type="entry name" value="homeodomain"/>
    <property type="match status" value="1"/>
</dbReference>
<evidence type="ECO:0000256" key="6">
    <source>
        <dbReference type="ARBA" id="ARBA00023242"/>
    </source>
</evidence>
<keyword evidence="11" id="KW-0175">Coiled coil</keyword>
<keyword evidence="5 10" id="KW-0804">Transcription</keyword>
<dbReference type="EMBL" id="JAUHHV010000002">
    <property type="protein sequence ID" value="KAK1433752.1"/>
    <property type="molecule type" value="Genomic_DNA"/>
</dbReference>
<evidence type="ECO:0000256" key="2">
    <source>
        <dbReference type="ARBA" id="ARBA00023015"/>
    </source>
</evidence>
<evidence type="ECO:0000256" key="5">
    <source>
        <dbReference type="ARBA" id="ARBA00023163"/>
    </source>
</evidence>
<keyword evidence="15" id="KW-1185">Reference proteome</keyword>
<evidence type="ECO:0000256" key="8">
    <source>
        <dbReference type="PROSITE-ProRule" id="PRU00108"/>
    </source>
</evidence>
<evidence type="ECO:0000256" key="1">
    <source>
        <dbReference type="ARBA" id="ARBA00004123"/>
    </source>
</evidence>
<comment type="caution">
    <text evidence="14">The sequence shown here is derived from an EMBL/GenBank/DDBJ whole genome shotgun (WGS) entry which is preliminary data.</text>
</comment>
<dbReference type="GO" id="GO:0000976">
    <property type="term" value="F:transcription cis-regulatory region binding"/>
    <property type="evidence" value="ECO:0007669"/>
    <property type="project" value="UniProtKB-ARBA"/>
</dbReference>
<dbReference type="AlphaFoldDB" id="A0AAD8L8D9"/>
<evidence type="ECO:0000256" key="11">
    <source>
        <dbReference type="SAM" id="Coils"/>
    </source>
</evidence>
<dbReference type="FunFam" id="1.10.10.60:FF:000144">
    <property type="entry name" value="homeobox-leucine zipper protein ATHB-6-like"/>
    <property type="match status" value="1"/>
</dbReference>
<protein>
    <recommendedName>
        <fullName evidence="10">Homeobox-leucine zipper protein</fullName>
    </recommendedName>
    <alternativeName>
        <fullName evidence="10">HD-ZIP protein</fullName>
    </alternativeName>
    <alternativeName>
        <fullName evidence="10">Homeodomain transcription factor</fullName>
    </alternativeName>
</protein>
<evidence type="ECO:0000256" key="7">
    <source>
        <dbReference type="ARBA" id="ARBA00025748"/>
    </source>
</evidence>
<feature type="compositionally biased region" description="Low complexity" evidence="12">
    <location>
        <begin position="195"/>
        <end position="206"/>
    </location>
</feature>
<dbReference type="InterPro" id="IPR045224">
    <property type="entry name" value="HDZip_class_I_plant"/>
</dbReference>
<gene>
    <name evidence="14" type="ORF">QVD17_10668</name>
</gene>
<dbReference type="GO" id="GO:0000981">
    <property type="term" value="F:DNA-binding transcription factor activity, RNA polymerase II-specific"/>
    <property type="evidence" value="ECO:0007669"/>
    <property type="project" value="UniProtKB-UniRule"/>
</dbReference>
<keyword evidence="6 8" id="KW-0539">Nucleus</keyword>
<evidence type="ECO:0000256" key="10">
    <source>
        <dbReference type="RuleBase" id="RU369038"/>
    </source>
</evidence>
<evidence type="ECO:0000259" key="13">
    <source>
        <dbReference type="PROSITE" id="PS50071"/>
    </source>
</evidence>
<dbReference type="PROSITE" id="PS00027">
    <property type="entry name" value="HOMEOBOX_1"/>
    <property type="match status" value="1"/>
</dbReference>
<name>A0AAD8L8D9_TARER</name>
<feature type="region of interest" description="Disordered" evidence="12">
    <location>
        <begin position="189"/>
        <end position="211"/>
    </location>
</feature>
<comment type="subcellular location">
    <subcellularLocation>
        <location evidence="1 8 9">Nucleus</location>
    </subcellularLocation>
</comment>
<evidence type="ECO:0000256" key="12">
    <source>
        <dbReference type="SAM" id="MobiDB-lite"/>
    </source>
</evidence>
<proteinExistence type="inferred from homology"/>
<feature type="domain" description="Homeobox" evidence="13">
    <location>
        <begin position="84"/>
        <end position="144"/>
    </location>
</feature>
<keyword evidence="2 10" id="KW-0805">Transcription regulation</keyword>
<dbReference type="InterPro" id="IPR009057">
    <property type="entry name" value="Homeodomain-like_sf"/>
</dbReference>
<evidence type="ECO:0000313" key="14">
    <source>
        <dbReference type="EMBL" id="KAK1433752.1"/>
    </source>
</evidence>
<dbReference type="Pfam" id="PF02183">
    <property type="entry name" value="HALZ"/>
    <property type="match status" value="1"/>
</dbReference>
<dbReference type="PROSITE" id="PS50071">
    <property type="entry name" value="HOMEOBOX_2"/>
    <property type="match status" value="1"/>
</dbReference>
<evidence type="ECO:0000256" key="9">
    <source>
        <dbReference type="RuleBase" id="RU000682"/>
    </source>
</evidence>
<dbReference type="SUPFAM" id="SSF46689">
    <property type="entry name" value="Homeodomain-like"/>
    <property type="match status" value="1"/>
</dbReference>
<organism evidence="14 15">
    <name type="scientific">Tagetes erecta</name>
    <name type="common">African marigold</name>
    <dbReference type="NCBI Taxonomy" id="13708"/>
    <lineage>
        <taxon>Eukaryota</taxon>
        <taxon>Viridiplantae</taxon>
        <taxon>Streptophyta</taxon>
        <taxon>Embryophyta</taxon>
        <taxon>Tracheophyta</taxon>
        <taxon>Spermatophyta</taxon>
        <taxon>Magnoliopsida</taxon>
        <taxon>eudicotyledons</taxon>
        <taxon>Gunneridae</taxon>
        <taxon>Pentapetalae</taxon>
        <taxon>asterids</taxon>
        <taxon>campanulids</taxon>
        <taxon>Asterales</taxon>
        <taxon>Asteraceae</taxon>
        <taxon>Asteroideae</taxon>
        <taxon>Heliantheae alliance</taxon>
        <taxon>Tageteae</taxon>
        <taxon>Tagetes</taxon>
    </lineage>
</organism>
<comment type="similarity">
    <text evidence="7 10">Belongs to the HD-ZIP homeobox family. Class I subfamily.</text>
</comment>
<accession>A0AAD8L8D9</accession>
<reference evidence="14" key="1">
    <citation type="journal article" date="2023" name="bioRxiv">
        <title>Improved chromosome-level genome assembly for marigold (Tagetes erecta).</title>
        <authorList>
            <person name="Jiang F."/>
            <person name="Yuan L."/>
            <person name="Wang S."/>
            <person name="Wang H."/>
            <person name="Xu D."/>
            <person name="Wang A."/>
            <person name="Fan W."/>
        </authorList>
    </citation>
    <scope>NUCLEOTIDE SEQUENCE</scope>
    <source>
        <strain evidence="14">WSJ</strain>
        <tissue evidence="14">Leaf</tissue>
    </source>
</reference>
<keyword evidence="3 8" id="KW-0238">DNA-binding</keyword>
<feature type="coiled-coil region" evidence="11">
    <location>
        <begin position="136"/>
        <end position="184"/>
    </location>
</feature>
<dbReference type="Pfam" id="PF00046">
    <property type="entry name" value="Homeodomain"/>
    <property type="match status" value="1"/>
</dbReference>